<gene>
    <name evidence="1" type="ORF">ONZ43_g241</name>
</gene>
<dbReference type="EMBL" id="JAPESX010000026">
    <property type="protein sequence ID" value="KAJ8123913.1"/>
    <property type="molecule type" value="Genomic_DNA"/>
</dbReference>
<name>A0ACC2J9Q7_9PEZI</name>
<proteinExistence type="predicted"/>
<evidence type="ECO:0000313" key="2">
    <source>
        <dbReference type="Proteomes" id="UP001153334"/>
    </source>
</evidence>
<reference evidence="1" key="1">
    <citation type="submission" date="2022-11" db="EMBL/GenBank/DDBJ databases">
        <title>Genome Sequence of Nemania bipapillata.</title>
        <authorList>
            <person name="Buettner E."/>
        </authorList>
    </citation>
    <scope>NUCLEOTIDE SEQUENCE</scope>
    <source>
        <strain evidence="1">CP14</strain>
    </source>
</reference>
<dbReference type="Proteomes" id="UP001153334">
    <property type="component" value="Unassembled WGS sequence"/>
</dbReference>
<keyword evidence="2" id="KW-1185">Reference proteome</keyword>
<sequence>MDSHRNTELIVSIDFGSTFTKVQYAISRSQVVEGEQLAIRPCIFQRHRGAGNTTDVPSIIQYGRSGEIVGWGPDPIVEGAVEIKGIKLCIPHEDDRMVDPTTYPVIAHAIQRRNYLGKTVLTVVTDFMTRLWQVCKPQIVGDELDVNWRLIITHPVGWNIDKLEQAIDTAIVMPDQGNSTYTICFQTEAEAALITELNARGIQLVHESNNPTGHETSLQDGEIIVVADFGGLTVVSPASHICGVSLFSDAFVNLLENKAKMLLHKLPTSHWFHQALKQWEHSIFPAFTRGLRLDATFDVAREDFKDSEFEPITISRPLSFQANLVHFAFCTRLLTNLLRVELESIMEFYMDQTTMAIQEQINKLRQLGYTADVSLPSGSFGPLPTVFIFIRKNN</sequence>
<evidence type="ECO:0000313" key="1">
    <source>
        <dbReference type="EMBL" id="KAJ8123913.1"/>
    </source>
</evidence>
<protein>
    <submittedName>
        <fullName evidence="1">Uncharacterized protein</fullName>
    </submittedName>
</protein>
<organism evidence="1 2">
    <name type="scientific">Nemania bipapillata</name>
    <dbReference type="NCBI Taxonomy" id="110536"/>
    <lineage>
        <taxon>Eukaryota</taxon>
        <taxon>Fungi</taxon>
        <taxon>Dikarya</taxon>
        <taxon>Ascomycota</taxon>
        <taxon>Pezizomycotina</taxon>
        <taxon>Sordariomycetes</taxon>
        <taxon>Xylariomycetidae</taxon>
        <taxon>Xylariales</taxon>
        <taxon>Xylariaceae</taxon>
        <taxon>Nemania</taxon>
    </lineage>
</organism>
<comment type="caution">
    <text evidence="1">The sequence shown here is derived from an EMBL/GenBank/DDBJ whole genome shotgun (WGS) entry which is preliminary data.</text>
</comment>
<accession>A0ACC2J9Q7</accession>